<dbReference type="InterPro" id="IPR001715">
    <property type="entry name" value="CH_dom"/>
</dbReference>
<dbReference type="InterPro" id="IPR011993">
    <property type="entry name" value="PH-like_dom_sf"/>
</dbReference>
<dbReference type="FunFam" id="1.20.58.60:FF:000253">
    <property type="entry name" value="Spectrin beta, non-erythrocytic 5"/>
    <property type="match status" value="1"/>
</dbReference>
<feature type="coiled-coil region" evidence="8">
    <location>
        <begin position="3382"/>
        <end position="3442"/>
    </location>
</feature>
<dbReference type="SMART" id="SM00150">
    <property type="entry name" value="SPEC"/>
    <property type="match status" value="27"/>
</dbReference>
<dbReference type="InterPro" id="IPR001589">
    <property type="entry name" value="Actinin_actin-bd_CS"/>
</dbReference>
<reference evidence="11" key="1">
    <citation type="submission" date="2024-06" db="UniProtKB">
        <authorList>
            <consortium name="Ensembl"/>
        </authorList>
    </citation>
    <scope>IDENTIFICATION</scope>
</reference>
<dbReference type="Gene3D" id="1.10.418.10">
    <property type="entry name" value="Calponin-like domain"/>
    <property type="match status" value="2"/>
</dbReference>
<dbReference type="CDD" id="cd21247">
    <property type="entry name" value="CH_SPTBN5_rpt1"/>
    <property type="match status" value="1"/>
</dbReference>
<keyword evidence="7" id="KW-0206">Cytoskeleton</keyword>
<gene>
    <name evidence="11" type="primary">SPTBN5</name>
</gene>
<dbReference type="SUPFAM" id="SSF47576">
    <property type="entry name" value="Calponin-homology domain, CH-domain"/>
    <property type="match status" value="1"/>
</dbReference>
<dbReference type="Ensembl" id="ENSMPUT00000009260.1">
    <property type="protein sequence ID" value="ENSMPUP00000009107.1"/>
    <property type="gene ID" value="ENSMPUG00000009184.1"/>
</dbReference>
<dbReference type="FunFam" id="1.20.58.60:FF:000007">
    <property type="entry name" value="Spectrin alpha chain non-erythrocytic 1"/>
    <property type="match status" value="1"/>
</dbReference>
<dbReference type="InParanoid" id="M3YCQ0"/>
<dbReference type="GO" id="GO:0051693">
    <property type="term" value="P:actin filament capping"/>
    <property type="evidence" value="ECO:0007669"/>
    <property type="project" value="UniProtKB-KW"/>
</dbReference>
<dbReference type="OMA" id="WANEMHA"/>
<keyword evidence="3" id="KW-0117">Actin capping</keyword>
<dbReference type="GeneTree" id="ENSGT00940000161549"/>
<feature type="compositionally biased region" description="Polar residues" evidence="9">
    <location>
        <begin position="1408"/>
        <end position="1420"/>
    </location>
</feature>
<keyword evidence="4" id="KW-0963">Cytoplasm</keyword>
<dbReference type="GO" id="GO:0030507">
    <property type="term" value="F:spectrin binding"/>
    <property type="evidence" value="ECO:0007669"/>
    <property type="project" value="Ensembl"/>
</dbReference>
<feature type="domain" description="Calponin-homology (CH)" evidence="10">
    <location>
        <begin position="23"/>
        <end position="128"/>
    </location>
</feature>
<dbReference type="InterPro" id="IPR036872">
    <property type="entry name" value="CH_dom_sf"/>
</dbReference>
<dbReference type="FunFam" id="1.10.418.10:FF:000001">
    <property type="entry name" value="Actinin alpha 1"/>
    <property type="match status" value="1"/>
</dbReference>
<dbReference type="CDD" id="cd00176">
    <property type="entry name" value="SPEC"/>
    <property type="match status" value="14"/>
</dbReference>
<dbReference type="eggNOG" id="KOG0517">
    <property type="taxonomic scope" value="Eukaryota"/>
</dbReference>
<dbReference type="GO" id="GO:0042802">
    <property type="term" value="F:identical protein binding"/>
    <property type="evidence" value="ECO:0007669"/>
    <property type="project" value="Ensembl"/>
</dbReference>
<dbReference type="PROSITE" id="PS00020">
    <property type="entry name" value="ACTININ_2"/>
    <property type="match status" value="1"/>
</dbReference>
<proteinExistence type="inferred from homology"/>
<dbReference type="FunFam" id="1.20.58.60:FF:000280">
    <property type="entry name" value="Spectrin beta, non-erythrocytic 5"/>
    <property type="match status" value="1"/>
</dbReference>
<dbReference type="FunFam" id="1.20.58.60:FF:000011">
    <property type="entry name" value="Spectrin beta chain"/>
    <property type="match status" value="1"/>
</dbReference>
<dbReference type="GO" id="GO:0007030">
    <property type="term" value="P:Golgi organization"/>
    <property type="evidence" value="ECO:0007669"/>
    <property type="project" value="Ensembl"/>
</dbReference>
<dbReference type="Gene3D" id="1.20.58.60">
    <property type="match status" value="22"/>
</dbReference>
<sequence>PSPAMDSAYETSHIRKLQAQHKRMQEKTFTNWINNIFQHGRVAIKIQNLYTELADGTHLLRLLEIISGESLPPPSRGRMRAHFLENSSRALAFLKAKVPIPLIGPENIVDGDQTLILGLIWVIILRFQISHISLDREEFGASAALLSAKEALLVWCQRKTACYANVNITDFSRSWSDGLGFGALIHAHRPDLLDYCSLRPEHPLHNLALAFRVAEQELGIAQLLDPEDVAALQPDERSIMTYISLYYHHFSRLHQEQTVQRRLAKILLQLQETEELQTQYKQLVGDLLGWIAEKQAQLEVHDFPNSLPAMRQLLVAFAHFRTQEKPPRLQQRGAIEALLFRLQTAFRAQNRKPFLPPEGLGLAELSQLWTCLERAEASRSQALLQRILQLERLEILVRHFQHKAALRESFLMDTEHMLDRAAAASPPASLATVEVAAQRLGMLEASILPQEGRFQALAEITDVLQQQQHPGWEEVACRQLEITGRWERLLERLQGQKKQMADLQAMLGLLHEVESASNQLKELQVLASSTACGQLLAETMELLQKHDLLEAQVSAHGAHVRHLALQTMELDSSLGTGAEVLQAKAQSLAQFHWSLVSLVKARRALLEQSLQLAEFLHHCEEEEAWLKERGRLLEDDGALGPDLSQIRAALQKHKALEAELRHHQNVCTDLVRRGCDLSARGPPTRPDPRKRAKALQGTWQWLRAGAARRGARLQAALLARQYLADAAEAASWLREQQSALESAPCGPDPEATEALLLHHRRLERAVQAFGAELRQLDEQARAAAAQVSLTVVSALSSPKKALSYLGTWSEVSCYSSPPGTRKMALSAEPDAIFDPNTILQTQDCLSRDYEGLRALAKHHRAHLEEAIALWGFHGFCGELRSWLEKQTALLQALQPQAHNLEVTQLTYENFLTTLAVGRGYWAEVSSNAEQLKQRYPEGIPRIQQQQEELSQRWGQMEALKKEKETQLAHTADVCTFLHECGSTQVQLQDLIVQLEILQLGQSTDSHCTLQLAQQKMLTLERRIHYLQRTAMKAEELGPPESRSLQEQVEPLWELLERGQQQVARQARAWAEARARQSFLQESQQLLLWVEGIWAQLRREEKVVDVASAQQLLMEHTDLQVEIQLQQERLQQLEAQGQTLSILDSPDSQEVARALSLLGQQGPALQAAWEQRRQRLQEGLELQRFGGDVDGFTATCARHEVFLQRDKLGDDVGEVQSLLQQHRDFGWLLGILGHQAEALRARGEKLALSQHPAAHKVQEQLQSVQAQWTRVQERSEQKRRRLLASLQLQEWQQDVAGLVLWIEEKGLRAAEEPSRKPSDILQQAAWHEATKRELLASSGHVEGLQQAGRRLLSDGHCAGEAVQASLQGLSSKWEELKNKLARQGDRLQQTRQLLGLLQDAKEKMKQLERSLQSAETGQDLGSSRELQKWHSQLESESQALASKMAALVSQAHQGLTSQTIVEETQKYLQRFKSLQGPLAARRLQLQASVELHEFYQLSNLELTWVAERMTRVGSTQCLNRAQRLCHKHEELGAEMRAHQGQVQHVLGSGQSLAASGHPEASRVLEQCQKLEGRWAELERTWEAQAQCLQQAVALQQCFLAASELEDWVKEKQPLVDNEDCGGDEAATSRLIKKNQALQQELALCWSSMEKLDQRAQILAGPGAPEHLHVVRERLWEQLRALRERAATRGQELEGTLKLHEFMGEAEELRTWLASQKQAAGLGESLGEDHEHILHLCTEFTRFQRRVELGALRVAACRQLAENLQELGHRAAPDARQTQQHLQAAWSELWELTQARGHQLQDAEVTLRVHRDLLEALTQVQEKATSLPSEVAPDLHGLEAQLRRHEELEHELRGAGQQLQELLEAASAVQKLGPGPQAQAVQQRQEALAQAWEALKLHMEQRRTQLERACLLARFHRAVQDYTSWAAAVWRELQGQEGSQEPGHGLPILLSSHRQLRAELEAREELHQRASQLGQQALLAVVGTPIKEVGPFLRCPRDEREQVFQAWEQKEEKLQAMQREQLFLRKCGHLDQILTVQEISLKTGALGSSVEEVEQLIRKHKTFQNVLTAQDEKEAALCEQAKTLGGPIVQDRLHTLLEHRAQVKDLAESRGQALNTCLLMTGFTRAVTQAQDWIEERVRQLREPIPPGDLKDKLRLLRKHQAFEAEIQAHEEVITSVTKDGEALLAQSPPQAGEVSQRLQDLQEHWRKLRQAVALRGQDLEDRWKFLEFLRRADLTDAWIQEMEAMVNLGELGQDLEHCLQLRKRLRELPGVWAEDTVDDIHIRSISDLSLKLGNLDPEQVKTIHKRRQQLNSRWKSFRGNLLWYQQQLEGALEIHTLSRELDGVTEQIGEKAALVQALDYGKDQESLQRLIRKHKELEQEIGLLQAQVESLERAVGRVCQRSPGTAHRLSSKQREVTDSWWQLWRGAQKRRESLEALYEAQSLQAELRHLSVWAQGLRAEMEAQSTPSSPAEARRRLEEHQELKAELDLKTNRISLARSTGQRLLAAGHPAPPDLRQALAGLDHELNSLERAWQDHQLQLQQALELQLVLSSVEQMESWLCSQEACPTSKGLGPPSQPLWLASLIQWFGLVKRSRSSLLSEGARGSGPTGPEEGLWPWGGRKEALVEQARTRRHQLEELQQLQTFLQDSFEVATWLREKHSVALEEGWRDPALLQAQLRKQRSLQAELDASVHHHQRLQKEGQRLLQEGHPASETIQERLRELGELWDELQANSRRKAAMLQVVCEALHLRRRVEELESWLEPVEVELRAPVRDQDQPGLDKLLGAQGELEVTVEGQARQAQWLWGQAQVLTGESLCLAQDVKDQALQLLRRFECLREPLRERRAALETRSRLLQFFRDADDEMAWVREKLPLATTQDCGQSLSAVRQLQEKHQNLENEMSSHEALTKAVVAEGHQLAQAGPFTTEAAARVQQLESAVRGLRAEATRRRLRLQQAQEAQQFLMELQEAEAWLEERGCVLELKDVGQSAEAMCAFLRRLEATQRDLEAFGLRIESLQQMAALLESRQNPESSRALARMQAVREAYSGLLQRADGRQQGLREQLQLHQLEREALLLEAWLASKAATAESQDHGQDLEAVTMLEEKFDAFRKEAQSLGQAKVQALRELADSLERMAPRCTPQIQAQRSRIEAAWERLDGAIKARIQSLAIAREVRGFEQAAAELQEWMQEKATQTVRDICDHSPSSVQTLQQQHRGLERDLAAVEKEVAQVQMEACRLGQLYPTAQEGLCKQLAKVEEAWATLDMKALEQGRQLEQAAQGHAFLSCCRELLAWAQEKKALVSSEELAGDMVGAERLLVQQVELGQELQEPCLRAHDVQQEGRQLIDSGHFMSLEVAACLRELEGQLQALMEACTLRQERCEENWGLQKLRQELDRAEAWLASQEVLLLDPNYGHNVSDVQLLLCRHQDLEKLLAAQEEKFAQLQRKAGVDRTLLQQVTGLEPRSAGHRLTSPKQRPFGSWWPGVQLTETRDLQDAKDVPTMEGFLEFQQQLWSAQRQPCLSLWDGCHGTLRGSSLSLFWDKRTAAENMAPVATLDLRGAQCERPGHQHGRKHAFSLRLSSRVETPWAAPSEGQAESRIPALSSAAAQSLSLEHPARP</sequence>
<evidence type="ECO:0000256" key="5">
    <source>
        <dbReference type="ARBA" id="ARBA00022737"/>
    </source>
</evidence>
<dbReference type="InterPro" id="IPR018159">
    <property type="entry name" value="Spectrin/alpha-actinin"/>
</dbReference>
<dbReference type="HOGENOM" id="CLU_000146_3_1_1"/>
<evidence type="ECO:0000256" key="9">
    <source>
        <dbReference type="SAM" id="MobiDB-lite"/>
    </source>
</evidence>
<dbReference type="PROSITE" id="PS50021">
    <property type="entry name" value="CH"/>
    <property type="match status" value="2"/>
</dbReference>
<dbReference type="GO" id="GO:0005875">
    <property type="term" value="C:microtubule associated complex"/>
    <property type="evidence" value="ECO:0007669"/>
    <property type="project" value="Ensembl"/>
</dbReference>
<dbReference type="GO" id="GO:0030863">
    <property type="term" value="C:cortical cytoskeleton"/>
    <property type="evidence" value="ECO:0007669"/>
    <property type="project" value="Ensembl"/>
</dbReference>
<feature type="coiled-coil region" evidence="8">
    <location>
        <begin position="3203"/>
        <end position="3230"/>
    </location>
</feature>
<protein>
    <submittedName>
        <fullName evidence="11">Spectrin beta, non-erythrocytic 5</fullName>
    </submittedName>
</protein>
<dbReference type="Pfam" id="PF00307">
    <property type="entry name" value="CH"/>
    <property type="match status" value="2"/>
</dbReference>
<dbReference type="Pfam" id="PF00435">
    <property type="entry name" value="Spectrin"/>
    <property type="match status" value="24"/>
</dbReference>
<dbReference type="SMART" id="SM00033">
    <property type="entry name" value="CH"/>
    <property type="match status" value="2"/>
</dbReference>
<dbReference type="GO" id="GO:0051015">
    <property type="term" value="F:actin filament binding"/>
    <property type="evidence" value="ECO:0007669"/>
    <property type="project" value="Ensembl"/>
</dbReference>
<dbReference type="GO" id="GO:0045505">
    <property type="term" value="F:dynein intermediate chain binding"/>
    <property type="evidence" value="ECO:0007669"/>
    <property type="project" value="Ensembl"/>
</dbReference>
<evidence type="ECO:0000259" key="10">
    <source>
        <dbReference type="PROSITE" id="PS50021"/>
    </source>
</evidence>
<dbReference type="GO" id="GO:0002046">
    <property type="term" value="F:opsin binding"/>
    <property type="evidence" value="ECO:0007669"/>
    <property type="project" value="Ensembl"/>
</dbReference>
<dbReference type="GO" id="GO:0007041">
    <property type="term" value="P:lysosomal transport"/>
    <property type="evidence" value="ECO:0007669"/>
    <property type="project" value="Ensembl"/>
</dbReference>
<evidence type="ECO:0000256" key="7">
    <source>
        <dbReference type="ARBA" id="ARBA00023212"/>
    </source>
</evidence>
<evidence type="ECO:0000256" key="2">
    <source>
        <dbReference type="ARBA" id="ARBA00006826"/>
    </source>
</evidence>
<feature type="domain" description="Calponin-homology (CH)" evidence="10">
    <location>
        <begin position="146"/>
        <end position="251"/>
    </location>
</feature>
<dbReference type="Gene3D" id="2.30.29.30">
    <property type="entry name" value="Pleckstrin-homology domain (PH domain)/Phosphotyrosine-binding domain (PTB)"/>
    <property type="match status" value="1"/>
</dbReference>
<dbReference type="FunFam" id="1.20.58.60:FF:000135">
    <property type="entry name" value="Spectrin beta chain, non-erythrocytic"/>
    <property type="match status" value="1"/>
</dbReference>
<feature type="coiled-coil region" evidence="8">
    <location>
        <begin position="2359"/>
        <end position="2393"/>
    </location>
</feature>
<feature type="region of interest" description="Disordered" evidence="9">
    <location>
        <begin position="3581"/>
        <end position="3613"/>
    </location>
</feature>
<feature type="region of interest" description="Disordered" evidence="9">
    <location>
        <begin position="1407"/>
        <end position="1426"/>
    </location>
</feature>
<dbReference type="SUPFAM" id="SSF46966">
    <property type="entry name" value="Spectrin repeat"/>
    <property type="match status" value="22"/>
</dbReference>
<dbReference type="EMBL" id="AEYP01028298">
    <property type="status" value="NOT_ANNOTATED_CDS"/>
    <property type="molecule type" value="Genomic_DNA"/>
</dbReference>
<dbReference type="PROSITE" id="PS00019">
    <property type="entry name" value="ACTININ_1"/>
    <property type="match status" value="1"/>
</dbReference>
<feature type="region of interest" description="Disordered" evidence="9">
    <location>
        <begin position="2598"/>
        <end position="2617"/>
    </location>
</feature>
<dbReference type="GO" id="GO:0034452">
    <property type="term" value="F:dynactin binding"/>
    <property type="evidence" value="ECO:0007669"/>
    <property type="project" value="Ensembl"/>
</dbReference>
<evidence type="ECO:0000256" key="3">
    <source>
        <dbReference type="ARBA" id="ARBA00022467"/>
    </source>
</evidence>
<feature type="coiled-coil region" evidence="8">
    <location>
        <begin position="1833"/>
        <end position="1863"/>
    </location>
</feature>
<evidence type="ECO:0000256" key="1">
    <source>
        <dbReference type="ARBA" id="ARBA00004245"/>
    </source>
</evidence>
<dbReference type="FunFam" id="1.20.58.60:FF:000307">
    <property type="entry name" value="Spectrin beta, non-erythrocytic 5"/>
    <property type="match status" value="1"/>
</dbReference>
<dbReference type="FunFam" id="1.10.418.10:FF:000043">
    <property type="entry name" value="Spectrin beta chain, non-erythrocytic"/>
    <property type="match status" value="1"/>
</dbReference>
<evidence type="ECO:0000256" key="6">
    <source>
        <dbReference type="ARBA" id="ARBA00023203"/>
    </source>
</evidence>
<feature type="compositionally biased region" description="Low complexity" evidence="9">
    <location>
        <begin position="3596"/>
        <end position="3607"/>
    </location>
</feature>
<feature type="coiled-coil region" evidence="8">
    <location>
        <begin position="1108"/>
        <end position="1135"/>
    </location>
</feature>
<dbReference type="GO" id="GO:0097381">
    <property type="term" value="C:photoreceptor disc membrane"/>
    <property type="evidence" value="ECO:0007669"/>
    <property type="project" value="Ensembl"/>
</dbReference>
<dbReference type="GO" id="GO:0032391">
    <property type="term" value="C:photoreceptor connecting cilium"/>
    <property type="evidence" value="ECO:0007669"/>
    <property type="project" value="Ensembl"/>
</dbReference>
<dbReference type="GO" id="GO:0032029">
    <property type="term" value="F:myosin tail binding"/>
    <property type="evidence" value="ECO:0007669"/>
    <property type="project" value="Ensembl"/>
</dbReference>
<dbReference type="GO" id="GO:0019894">
    <property type="term" value="F:kinesin binding"/>
    <property type="evidence" value="ECO:0007669"/>
    <property type="project" value="Ensembl"/>
</dbReference>
<evidence type="ECO:0000256" key="4">
    <source>
        <dbReference type="ARBA" id="ARBA00022490"/>
    </source>
</evidence>
<dbReference type="STRING" id="9669.ENSMPUP00000009107"/>
<dbReference type="PANTHER" id="PTHR11915">
    <property type="entry name" value="SPECTRIN/FILAMIN RELATED CYTOSKELETAL PROTEIN"/>
    <property type="match status" value="1"/>
</dbReference>
<comment type="subcellular location">
    <subcellularLocation>
        <location evidence="1">Cytoplasm</location>
        <location evidence="1">Cytoskeleton</location>
    </subcellularLocation>
</comment>
<name>M3YCQ0_MUSPF</name>
<dbReference type="InterPro" id="IPR002017">
    <property type="entry name" value="Spectrin_repeat"/>
</dbReference>
<organism evidence="11">
    <name type="scientific">Mustela putorius furo</name>
    <name type="common">European domestic ferret</name>
    <name type="synonym">Mustela furo</name>
    <dbReference type="NCBI Taxonomy" id="9669"/>
    <lineage>
        <taxon>Eukaryota</taxon>
        <taxon>Metazoa</taxon>
        <taxon>Chordata</taxon>
        <taxon>Craniata</taxon>
        <taxon>Vertebrata</taxon>
        <taxon>Euteleostomi</taxon>
        <taxon>Mammalia</taxon>
        <taxon>Eutheria</taxon>
        <taxon>Laurasiatheria</taxon>
        <taxon>Carnivora</taxon>
        <taxon>Caniformia</taxon>
        <taxon>Musteloidea</taxon>
        <taxon>Mustelidae</taxon>
        <taxon>Mustelinae</taxon>
        <taxon>Mustela</taxon>
    </lineage>
</organism>
<keyword evidence="5" id="KW-0677">Repeat</keyword>
<keyword evidence="6" id="KW-0009">Actin-binding</keyword>
<comment type="similarity">
    <text evidence="2">Belongs to the spectrin family.</text>
</comment>
<dbReference type="FunFam" id="1.20.58.60:FF:000282">
    <property type="entry name" value="Spectrin beta, non-erythrocytic 5"/>
    <property type="match status" value="1"/>
</dbReference>
<evidence type="ECO:0000256" key="8">
    <source>
        <dbReference type="SAM" id="Coils"/>
    </source>
</evidence>
<dbReference type="GO" id="GO:0045179">
    <property type="term" value="C:apical cortex"/>
    <property type="evidence" value="ECO:0007669"/>
    <property type="project" value="Ensembl"/>
</dbReference>
<dbReference type="SUPFAM" id="SSF50729">
    <property type="entry name" value="PH domain-like"/>
    <property type="match status" value="1"/>
</dbReference>
<dbReference type="EMBL" id="AEYP01028299">
    <property type="status" value="NOT_ANNOTATED_CDS"/>
    <property type="molecule type" value="Genomic_DNA"/>
</dbReference>
<keyword evidence="8" id="KW-0175">Coiled coil</keyword>
<evidence type="ECO:0000313" key="11">
    <source>
        <dbReference type="Ensembl" id="ENSMPUP00000009107.1"/>
    </source>
</evidence>
<accession>M3YCQ0</accession>
<feature type="coiled-coil region" evidence="8">
    <location>
        <begin position="2878"/>
        <end position="2905"/>
    </location>
</feature>